<name>A0A412FHL7_9FIRM</name>
<sequence>MNQLTEISARQILGLLENSFDMIDPRLIGHELRTACYADQLLAAAGMDDEKRRDLDCLVFLHDIGAYKTEEIGRMIQFETETCWDHSIYGMLFLYHYSPFPDLAEAVLFHHSRWAALTAVGVDQTIARAANLIHFCDRLDIFLTYRQGTIAQFLERMRRPEYHGGYAPELLALAERAQLKPAVPAPANFLFERERLAPFQPRQIETLLTMLIVIIDFRSRHTVTHTMITASTAVQLGRRCGVSKYEQQALGIAGMFHDLGKIGIPLEILENPGRLTQEDMAVMKTHVEKTAVILNGWVSEEIRDLALRHHEKLNGTGYPDGLSASQLTLPQRILAVADIFSALTGERSYKQAYTLERSCRILAEMRDAGQLDAQVVDAVLSDPQGLADVNEQNCRDILDSYQRIQAESQALHDCLTEQVLVEKQLSELWQRLKSDPVSDENNDDISKTA</sequence>
<proteinExistence type="predicted"/>
<reference evidence="2 3" key="1">
    <citation type="submission" date="2018-08" db="EMBL/GenBank/DDBJ databases">
        <title>A genome reference for cultivated species of the human gut microbiota.</title>
        <authorList>
            <person name="Zou Y."/>
            <person name="Xue W."/>
            <person name="Luo G."/>
        </authorList>
    </citation>
    <scope>NUCLEOTIDE SEQUENCE [LARGE SCALE GENOMIC DNA]</scope>
    <source>
        <strain evidence="2 3">AF24-29</strain>
    </source>
</reference>
<dbReference type="InterPro" id="IPR006674">
    <property type="entry name" value="HD_domain"/>
</dbReference>
<dbReference type="Proteomes" id="UP000284178">
    <property type="component" value="Unassembled WGS sequence"/>
</dbReference>
<dbReference type="Pfam" id="PF01966">
    <property type="entry name" value="HD"/>
    <property type="match status" value="1"/>
</dbReference>
<feature type="domain" description="HD-GYP" evidence="1">
    <location>
        <begin position="200"/>
        <end position="395"/>
    </location>
</feature>
<dbReference type="AlphaFoldDB" id="A0A412FHL7"/>
<dbReference type="SMART" id="SM00471">
    <property type="entry name" value="HDc"/>
    <property type="match status" value="2"/>
</dbReference>
<dbReference type="PANTHER" id="PTHR43155:SF2">
    <property type="entry name" value="CYCLIC DI-GMP PHOSPHODIESTERASE PA4108"/>
    <property type="match status" value="1"/>
</dbReference>
<dbReference type="InterPro" id="IPR037522">
    <property type="entry name" value="HD_GYP_dom"/>
</dbReference>
<keyword evidence="3" id="KW-1185">Reference proteome</keyword>
<dbReference type="PANTHER" id="PTHR43155">
    <property type="entry name" value="CYCLIC DI-GMP PHOSPHODIESTERASE PA4108-RELATED"/>
    <property type="match status" value="1"/>
</dbReference>
<dbReference type="GeneID" id="83017046"/>
<dbReference type="RefSeq" id="WP_117896207.1">
    <property type="nucleotide sequence ID" value="NZ_CABJCV010000031.1"/>
</dbReference>
<dbReference type="PROSITE" id="PS51832">
    <property type="entry name" value="HD_GYP"/>
    <property type="match status" value="1"/>
</dbReference>
<dbReference type="InterPro" id="IPR003607">
    <property type="entry name" value="HD/PDEase_dom"/>
</dbReference>
<evidence type="ECO:0000313" key="2">
    <source>
        <dbReference type="EMBL" id="RGR67638.1"/>
    </source>
</evidence>
<dbReference type="Pfam" id="PF13487">
    <property type="entry name" value="HD_5"/>
    <property type="match status" value="1"/>
</dbReference>
<gene>
    <name evidence="2" type="ORF">DWY25_16755</name>
</gene>
<dbReference type="SUPFAM" id="SSF109604">
    <property type="entry name" value="HD-domain/PDEase-like"/>
    <property type="match status" value="2"/>
</dbReference>
<accession>A0A412FHL7</accession>
<dbReference type="CDD" id="cd00077">
    <property type="entry name" value="HDc"/>
    <property type="match status" value="2"/>
</dbReference>
<dbReference type="EMBL" id="QRUP01000031">
    <property type="protein sequence ID" value="RGR67638.1"/>
    <property type="molecule type" value="Genomic_DNA"/>
</dbReference>
<dbReference type="Gene3D" id="1.10.3210.10">
    <property type="entry name" value="Hypothetical protein af1432"/>
    <property type="match status" value="2"/>
</dbReference>
<evidence type="ECO:0000313" key="3">
    <source>
        <dbReference type="Proteomes" id="UP000284178"/>
    </source>
</evidence>
<comment type="caution">
    <text evidence="2">The sequence shown here is derived from an EMBL/GenBank/DDBJ whole genome shotgun (WGS) entry which is preliminary data.</text>
</comment>
<organism evidence="2 3">
    <name type="scientific">Holdemania filiformis</name>
    <dbReference type="NCBI Taxonomy" id="61171"/>
    <lineage>
        <taxon>Bacteria</taxon>
        <taxon>Bacillati</taxon>
        <taxon>Bacillota</taxon>
        <taxon>Erysipelotrichia</taxon>
        <taxon>Erysipelotrichales</taxon>
        <taxon>Erysipelotrichaceae</taxon>
        <taxon>Holdemania</taxon>
    </lineage>
</organism>
<protein>
    <submittedName>
        <fullName evidence="2">HD domain-containing protein</fullName>
    </submittedName>
</protein>
<evidence type="ECO:0000259" key="1">
    <source>
        <dbReference type="PROSITE" id="PS51832"/>
    </source>
</evidence>